<evidence type="ECO:0000313" key="1">
    <source>
        <dbReference type="EMBL" id="DBA51852.1"/>
    </source>
</evidence>
<reference evidence="1" key="1">
    <citation type="journal article" date="2024" name="Environ. Microbiol. Rep.">
        <title>Hiding in plain sight: The discovery of complete genomes of 11 hypothetical spindle-shaped viruses that putatively infect mesophilic ammonia-oxidizing archaea.</title>
        <authorList>
            <person name="Ni Y."/>
            <person name="Xu T."/>
            <person name="Yan S."/>
            <person name="Chen L."/>
            <person name="Wang Y."/>
        </authorList>
    </citation>
    <scope>NUCLEOTIDE SEQUENCE</scope>
    <source>
        <strain evidence="1">NMJ1</strain>
    </source>
</reference>
<organism evidence="1">
    <name type="scientific">Nitrosopumilaceae spindle-shaped virus</name>
    <dbReference type="NCBI Taxonomy" id="3065433"/>
    <lineage>
        <taxon>Viruses</taxon>
    </lineage>
</organism>
<reference evidence="1" key="2">
    <citation type="submission" date="2024-03" db="EMBL/GenBank/DDBJ databases">
        <authorList>
            <person name="Ni Y."/>
            <person name="Xu T."/>
            <person name="Yan S."/>
            <person name="Chen L."/>
            <person name="Wang Y."/>
        </authorList>
    </citation>
    <scope>NUCLEOTIDE SEQUENCE</scope>
    <source>
        <strain evidence="1">NMJ1</strain>
    </source>
</reference>
<dbReference type="EMBL" id="BK067785">
    <property type="protein sequence ID" value="DBA51852.1"/>
    <property type="molecule type" value="Genomic_DNA"/>
</dbReference>
<accession>A0AAT9J784</accession>
<proteinExistence type="predicted"/>
<name>A0AAT9J784_9VIRU</name>
<sequence length="32" mass="3784">MCYTPFRMSQMSDTSIFFSKKSDQQDEDEEDG</sequence>
<protein>
    <submittedName>
        <fullName evidence="1">ORF49</fullName>
    </submittedName>
</protein>